<dbReference type="AlphaFoldDB" id="A0A0B2RU44"/>
<dbReference type="SUPFAM" id="SSF81383">
    <property type="entry name" value="F-box domain"/>
    <property type="match status" value="1"/>
</dbReference>
<name>A0A0B2RU44_GLYSO</name>
<dbReference type="Proteomes" id="UP000053555">
    <property type="component" value="Unassembled WGS sequence"/>
</dbReference>
<proteinExistence type="predicted"/>
<dbReference type="Gene3D" id="1.20.1280.50">
    <property type="match status" value="1"/>
</dbReference>
<organism evidence="2">
    <name type="scientific">Glycine soja</name>
    <name type="common">Wild soybean</name>
    <dbReference type="NCBI Taxonomy" id="3848"/>
    <lineage>
        <taxon>Eukaryota</taxon>
        <taxon>Viridiplantae</taxon>
        <taxon>Streptophyta</taxon>
        <taxon>Embryophyta</taxon>
        <taxon>Tracheophyta</taxon>
        <taxon>Spermatophyta</taxon>
        <taxon>Magnoliopsida</taxon>
        <taxon>eudicotyledons</taxon>
        <taxon>Gunneridae</taxon>
        <taxon>Pentapetalae</taxon>
        <taxon>rosids</taxon>
        <taxon>fabids</taxon>
        <taxon>Fabales</taxon>
        <taxon>Fabaceae</taxon>
        <taxon>Papilionoideae</taxon>
        <taxon>50 kb inversion clade</taxon>
        <taxon>NPAAA clade</taxon>
        <taxon>indigoferoid/millettioid clade</taxon>
        <taxon>Phaseoleae</taxon>
        <taxon>Glycine</taxon>
        <taxon>Glycine subgen. Soja</taxon>
    </lineage>
</organism>
<reference evidence="2" key="1">
    <citation type="submission" date="2014-07" db="EMBL/GenBank/DDBJ databases">
        <title>Identification of a novel salt tolerance gene in wild soybean by whole-genome sequencing.</title>
        <authorList>
            <person name="Lam H.-M."/>
            <person name="Qi X."/>
            <person name="Li M.-W."/>
            <person name="Liu X."/>
            <person name="Xie M."/>
            <person name="Ni M."/>
            <person name="Xu X."/>
        </authorList>
    </citation>
    <scope>NUCLEOTIDE SEQUENCE [LARGE SCALE GENOMIC DNA]</scope>
    <source>
        <tissue evidence="2">Root</tissue>
    </source>
</reference>
<sequence length="104" mass="11813">MVLDILSRLPAKEIAMFKCVCKAWASVISHQDFSKDHERMFPSTEKVMILDSNPSIANILNPKEEMQDDNLDQVLPFLLGDLKSQVVVVVKQKIDITCNSDYKC</sequence>
<evidence type="ECO:0000313" key="2">
    <source>
        <dbReference type="EMBL" id="KHN37946.1"/>
    </source>
</evidence>
<feature type="domain" description="F-box" evidence="1">
    <location>
        <begin position="2"/>
        <end position="33"/>
    </location>
</feature>
<dbReference type="PANTHER" id="PTHR31111:SF136">
    <property type="entry name" value="F-BOX ASSOCIATED DOMAIN-CONTAINING PROTEIN"/>
    <property type="match status" value="1"/>
</dbReference>
<dbReference type="PANTHER" id="PTHR31111">
    <property type="entry name" value="BNAA05G37150D PROTEIN-RELATED"/>
    <property type="match status" value="1"/>
</dbReference>
<accession>A0A0B2RU44</accession>
<dbReference type="Pfam" id="PF00646">
    <property type="entry name" value="F-box"/>
    <property type="match status" value="1"/>
</dbReference>
<dbReference type="InterPro" id="IPR036047">
    <property type="entry name" value="F-box-like_dom_sf"/>
</dbReference>
<gene>
    <name evidence="2" type="ORF">glysoja_049411</name>
</gene>
<dbReference type="InterPro" id="IPR001810">
    <property type="entry name" value="F-box_dom"/>
</dbReference>
<evidence type="ECO:0000259" key="1">
    <source>
        <dbReference type="Pfam" id="PF00646"/>
    </source>
</evidence>
<dbReference type="EMBL" id="KN646747">
    <property type="protein sequence ID" value="KHN37946.1"/>
    <property type="molecule type" value="Genomic_DNA"/>
</dbReference>
<protein>
    <submittedName>
        <fullName evidence="2">F-box protein</fullName>
    </submittedName>
</protein>